<dbReference type="Proteomes" id="UP000304953">
    <property type="component" value="Unassembled WGS sequence"/>
</dbReference>
<organism evidence="1 2">
    <name type="scientific">Petralouisia muris</name>
    <dbReference type="NCBI Taxonomy" id="3032872"/>
    <lineage>
        <taxon>Bacteria</taxon>
        <taxon>Bacillati</taxon>
        <taxon>Bacillota</taxon>
        <taxon>Clostridia</taxon>
        <taxon>Lachnospirales</taxon>
        <taxon>Lachnospiraceae</taxon>
        <taxon>Petralouisia</taxon>
    </lineage>
</organism>
<name>A0AC61RQE9_9FIRM</name>
<evidence type="ECO:0000313" key="2">
    <source>
        <dbReference type="Proteomes" id="UP000304953"/>
    </source>
</evidence>
<evidence type="ECO:0000313" key="1">
    <source>
        <dbReference type="EMBL" id="TGY91151.1"/>
    </source>
</evidence>
<dbReference type="EMBL" id="SRYA01000068">
    <property type="protein sequence ID" value="TGY91151.1"/>
    <property type="molecule type" value="Genomic_DNA"/>
</dbReference>
<reference evidence="1" key="1">
    <citation type="submission" date="2019-04" db="EMBL/GenBank/DDBJ databases">
        <title>Microbes associate with the intestines of laboratory mice.</title>
        <authorList>
            <person name="Navarre W."/>
            <person name="Wong E."/>
            <person name="Huang K."/>
            <person name="Tropini C."/>
            <person name="Ng K."/>
            <person name="Yu B."/>
        </authorList>
    </citation>
    <scope>NUCLEOTIDE SEQUENCE</scope>
    <source>
        <strain evidence="1">NM01_1-7b</strain>
    </source>
</reference>
<sequence>MLVKQYNKSNMGDKNLAYSFEEIMAYHPDNITVYEEIKRNISVLCPFIGAGLTQFAYYSWADALRQLVQKITEKGRAEQILSLINTRHYLEAAQLLEELRSPLNLSHDIVYLFSSKRLEENKGKLPDEAIYLLPLLFQGLVLTTNFDTALETVFQMHGTPFQSVFHPGHHELLLQSIRHRSGNYLFKLHGTVTGDLIEYSSIVFTKKQYNLHYGQTAPLPQELKQCFVQKPILFLGCSLEQDLTMDVLDSILVPGMNHYAILNCQKGDRDKKIRELGRRQIRVILYEDNRHEAVRIILERLLQDLNPDQYKNLFSHEKTQGAKSVRRANQKAAVSKHPASALTNGKGIYYIDRGFCMPWKCIPSRKTIFLHNPYILFLNGEMENDSYIIDMIRLVMQQKDCSLLIIMESYRGAELLGVYFNEFMQESSLPVAAILAPGFGDARRGFMADINIYTGAEITANDLIQLGQAESAMVSKKSTILCGGAGSDKAINAQIDKIRSDLNQSTSVLDKERYRQRVNRLLGVAEEDFPEKASAVEWEIYVAETMQTLLNSASQGDSNAKLELGLFYLWCDGIQNDSAQAERWIKDSAKQGNLDAQMFLGIFYAYGGSHWKIKNAAEAKKWVNLAIKQHDCQMAKFFLEQIEGKI</sequence>
<protein>
    <submittedName>
        <fullName evidence="1">Uncharacterized protein</fullName>
    </submittedName>
</protein>
<proteinExistence type="predicted"/>
<keyword evidence="2" id="KW-1185">Reference proteome</keyword>
<accession>A0AC61RQE9</accession>
<gene>
    <name evidence="1" type="ORF">E5329_22540</name>
</gene>
<comment type="caution">
    <text evidence="1">The sequence shown here is derived from an EMBL/GenBank/DDBJ whole genome shotgun (WGS) entry which is preliminary data.</text>
</comment>